<dbReference type="InterPro" id="IPR015500">
    <property type="entry name" value="Peptidase_S8_subtilisin-rel"/>
</dbReference>
<keyword evidence="4 7" id="KW-0378">Hydrolase</keyword>
<dbReference type="Proteomes" id="UP001243330">
    <property type="component" value="Unassembled WGS sequence"/>
</dbReference>
<dbReference type="CDD" id="cd07489">
    <property type="entry name" value="Peptidases_S8_5"/>
    <property type="match status" value="1"/>
</dbReference>
<comment type="caution">
    <text evidence="12">The sequence shown here is derived from an EMBL/GenBank/DDBJ whole genome shotgun (WGS) entry which is preliminary data.</text>
</comment>
<feature type="region of interest" description="Disordered" evidence="9">
    <location>
        <begin position="808"/>
        <end position="827"/>
    </location>
</feature>
<keyword evidence="3" id="KW-0732">Signal</keyword>
<accession>A0AAD9AXN1</accession>
<evidence type="ECO:0000259" key="11">
    <source>
        <dbReference type="Pfam" id="PF06280"/>
    </source>
</evidence>
<feature type="region of interest" description="Disordered" evidence="9">
    <location>
        <begin position="138"/>
        <end position="171"/>
    </location>
</feature>
<dbReference type="Pfam" id="PF06280">
    <property type="entry name" value="fn3_5"/>
    <property type="match status" value="1"/>
</dbReference>
<dbReference type="EMBL" id="JAQOWY010000023">
    <property type="protein sequence ID" value="KAK1855322.1"/>
    <property type="molecule type" value="Genomic_DNA"/>
</dbReference>
<feature type="active site" description="Charge relay system" evidence="6 7">
    <location>
        <position position="197"/>
    </location>
</feature>
<evidence type="ECO:0000256" key="3">
    <source>
        <dbReference type="ARBA" id="ARBA00022729"/>
    </source>
</evidence>
<evidence type="ECO:0000256" key="6">
    <source>
        <dbReference type="PIRSR" id="PIRSR615500-1"/>
    </source>
</evidence>
<dbReference type="Gene3D" id="3.40.50.200">
    <property type="entry name" value="Peptidase S8/S53 domain"/>
    <property type="match status" value="2"/>
</dbReference>
<dbReference type="GO" id="GO:0016020">
    <property type="term" value="C:membrane"/>
    <property type="evidence" value="ECO:0007669"/>
    <property type="project" value="InterPro"/>
</dbReference>
<dbReference type="PROSITE" id="PS51892">
    <property type="entry name" value="SUBTILASE"/>
    <property type="match status" value="1"/>
</dbReference>
<dbReference type="GO" id="GO:0004252">
    <property type="term" value="F:serine-type endopeptidase activity"/>
    <property type="evidence" value="ECO:0007669"/>
    <property type="project" value="UniProtKB-UniRule"/>
</dbReference>
<name>A0AAD9AXN1_9PEZI</name>
<dbReference type="AlphaFoldDB" id="A0AAD9AXN1"/>
<dbReference type="InterPro" id="IPR023827">
    <property type="entry name" value="Peptidase_S8_Asp-AS"/>
</dbReference>
<evidence type="ECO:0000256" key="4">
    <source>
        <dbReference type="ARBA" id="ARBA00022801"/>
    </source>
</evidence>
<dbReference type="PROSITE" id="PS00137">
    <property type="entry name" value="SUBTILASE_HIS"/>
    <property type="match status" value="1"/>
</dbReference>
<dbReference type="InterPro" id="IPR023828">
    <property type="entry name" value="Peptidase_S8_Ser-AS"/>
</dbReference>
<feature type="domain" description="Peptidase S8/S53" evidence="10">
    <location>
        <begin position="188"/>
        <end position="617"/>
    </location>
</feature>
<dbReference type="InterPro" id="IPR000209">
    <property type="entry name" value="Peptidase_S8/S53_dom"/>
</dbReference>
<evidence type="ECO:0000256" key="2">
    <source>
        <dbReference type="ARBA" id="ARBA00022670"/>
    </source>
</evidence>
<dbReference type="InterPro" id="IPR034187">
    <property type="entry name" value="Peptidases_S8_5"/>
</dbReference>
<dbReference type="PRINTS" id="PR00723">
    <property type="entry name" value="SUBTILISIN"/>
</dbReference>
<gene>
    <name evidence="12" type="ORF">CCHR01_02085</name>
</gene>
<feature type="active site" description="Charge relay system" evidence="6 7">
    <location>
        <position position="581"/>
    </location>
</feature>
<evidence type="ECO:0000256" key="8">
    <source>
        <dbReference type="RuleBase" id="RU003355"/>
    </source>
</evidence>
<dbReference type="GO" id="GO:0006508">
    <property type="term" value="P:proteolysis"/>
    <property type="evidence" value="ECO:0007669"/>
    <property type="project" value="UniProtKB-KW"/>
</dbReference>
<dbReference type="PROSITE" id="PS00138">
    <property type="entry name" value="SUBTILASE_SER"/>
    <property type="match status" value="1"/>
</dbReference>
<evidence type="ECO:0000313" key="13">
    <source>
        <dbReference type="Proteomes" id="UP001243330"/>
    </source>
</evidence>
<keyword evidence="5 7" id="KW-0720">Serine protease</keyword>
<evidence type="ECO:0000259" key="10">
    <source>
        <dbReference type="Pfam" id="PF00082"/>
    </source>
</evidence>
<dbReference type="InterPro" id="IPR010435">
    <property type="entry name" value="C5a/SBT2-like_Fn3"/>
</dbReference>
<evidence type="ECO:0000313" key="12">
    <source>
        <dbReference type="EMBL" id="KAK1855322.1"/>
    </source>
</evidence>
<reference evidence="12" key="1">
    <citation type="submission" date="2023-01" db="EMBL/GenBank/DDBJ databases">
        <title>Colletotrichum chrysophilum M932 genome sequence.</title>
        <authorList>
            <person name="Baroncelli R."/>
        </authorList>
    </citation>
    <scope>NUCLEOTIDE SEQUENCE</scope>
    <source>
        <strain evidence="12">M932</strain>
    </source>
</reference>
<comment type="similarity">
    <text evidence="1 7 8">Belongs to the peptidase S8 family.</text>
</comment>
<sequence>MRVSHAIISAILGANAATAKPLHPRIYADAPAPAHLPRAESDDTQTTKSRSELLQGAYIVEFADDNDTPSSFLESLKAVGIDADTRMEMSYRFFKGVSFQVKESNAAHHDSALFRRQMAGSSRIKNVWPVKTIKLDLPEDNGAPNQGSATANARIKRQGGAPGNSTKDTFSPHIMTQVDKLREQGITGKGIRVGIIDSGVDWTHPALGGCFGPGCLVEAGWDFTGDDFLPGVRPAQPDADPMDDCVGHGTHVAGIIAAQLEGNEYGFTGAAPGVKLAAYRAWGCAASGTNEILIAAFSRAFEEGADIISCSDGDASGWAEDAWGLVASRIVDAGVPVVISEGNDGGTGMFYASTPATGRGVAGIGAVTNALFPTLLNAGTFTVDSNSTGSSKTEFGYLPGVPELTGDLSLQLWTGDACSALPEDTPDLSNKIALLQFPDSRATGCYPNDQGNNVAAKGGHYILYYTNDNTNVCARTMRDEQYVYSDGILGVASVPPYQSTQWLSLLDQGRAVAVSIPNANNTKTRLENLENNSSGSYMGTFSSWGPTWELDASPQFAAPGANILSTYPVALGSYRVMTGTSMSCPMTAAIYALLAEAHGTKDPKRLASFLSSTAKQLDWYDGTTAHSDIVAPVPQQGAGIVQAFDAARSTAELSVNSISFNDTDNFVGNATVSIKNTGSADLVFDISHRKAVTMYTFISTSDRLRAAAFPNPIIEEWADLQFSSEKLTVPAGGSVDLTVTCMPPSNLNATLLPVYSGYIILTSTTDAPSLNVPYLGVVGSMYSTPVLTASQAYLAEYNGVVPANRTYTIARPDPANPPRTDRGDQSATPNVYIQPTVGTASLAVDVLSVVNGKEENLGSLAGWPLPYVTRVDQRAYFNGLLADGTVLEPGVYKMRVSALRIYGDREKKEDWDVFTTVPFIVKYQAAGNATTAA</sequence>
<proteinExistence type="inferred from homology"/>
<keyword evidence="2 7" id="KW-0645">Protease</keyword>
<evidence type="ECO:0000256" key="5">
    <source>
        <dbReference type="ARBA" id="ARBA00022825"/>
    </source>
</evidence>
<dbReference type="PANTHER" id="PTHR43806">
    <property type="entry name" value="PEPTIDASE S8"/>
    <property type="match status" value="1"/>
</dbReference>
<dbReference type="InterPro" id="IPR050131">
    <property type="entry name" value="Peptidase_S8_subtilisin-like"/>
</dbReference>
<evidence type="ECO:0000256" key="7">
    <source>
        <dbReference type="PROSITE-ProRule" id="PRU01240"/>
    </source>
</evidence>
<evidence type="ECO:0000256" key="9">
    <source>
        <dbReference type="SAM" id="MobiDB-lite"/>
    </source>
</evidence>
<dbReference type="Pfam" id="PF00082">
    <property type="entry name" value="Peptidase_S8"/>
    <property type="match status" value="1"/>
</dbReference>
<evidence type="ECO:0000256" key="1">
    <source>
        <dbReference type="ARBA" id="ARBA00011073"/>
    </source>
</evidence>
<dbReference type="SUPFAM" id="SSF52743">
    <property type="entry name" value="Subtilisin-like"/>
    <property type="match status" value="1"/>
</dbReference>
<feature type="domain" description="C5a peptidase/Subtilisin-like protease SBT2-like Fn3-like" evidence="11">
    <location>
        <begin position="658"/>
        <end position="775"/>
    </location>
</feature>
<dbReference type="InterPro" id="IPR022398">
    <property type="entry name" value="Peptidase_S8_His-AS"/>
</dbReference>
<dbReference type="Gene3D" id="2.60.40.1710">
    <property type="entry name" value="Subtilisin-like superfamily"/>
    <property type="match status" value="1"/>
</dbReference>
<organism evidence="12 13">
    <name type="scientific">Colletotrichum chrysophilum</name>
    <dbReference type="NCBI Taxonomy" id="1836956"/>
    <lineage>
        <taxon>Eukaryota</taxon>
        <taxon>Fungi</taxon>
        <taxon>Dikarya</taxon>
        <taxon>Ascomycota</taxon>
        <taxon>Pezizomycotina</taxon>
        <taxon>Sordariomycetes</taxon>
        <taxon>Hypocreomycetidae</taxon>
        <taxon>Glomerellales</taxon>
        <taxon>Glomerellaceae</taxon>
        <taxon>Colletotrichum</taxon>
        <taxon>Colletotrichum gloeosporioides species complex</taxon>
    </lineage>
</organism>
<protein>
    <submittedName>
        <fullName evidence="12">Subtilisin-like serine protease pr1c</fullName>
    </submittedName>
</protein>
<dbReference type="PANTHER" id="PTHR43806:SF66">
    <property type="entry name" value="SERIN ENDOPEPTIDASE"/>
    <property type="match status" value="1"/>
</dbReference>
<dbReference type="InterPro" id="IPR036852">
    <property type="entry name" value="Peptidase_S8/S53_dom_sf"/>
</dbReference>
<keyword evidence="13" id="KW-1185">Reference proteome</keyword>
<feature type="active site" description="Charge relay system" evidence="6 7">
    <location>
        <position position="248"/>
    </location>
</feature>
<dbReference type="PROSITE" id="PS00136">
    <property type="entry name" value="SUBTILASE_ASP"/>
    <property type="match status" value="1"/>
</dbReference>